<evidence type="ECO:0000313" key="7">
    <source>
        <dbReference type="Proteomes" id="UP001139336"/>
    </source>
</evidence>
<dbReference type="CDD" id="cd03235">
    <property type="entry name" value="ABC_Metallic_Cations"/>
    <property type="match status" value="1"/>
</dbReference>
<dbReference type="SMART" id="SM00382">
    <property type="entry name" value="AAA"/>
    <property type="match status" value="1"/>
</dbReference>
<evidence type="ECO:0000256" key="1">
    <source>
        <dbReference type="ARBA" id="ARBA00005417"/>
    </source>
</evidence>
<keyword evidence="3" id="KW-0547">Nucleotide-binding</keyword>
<evidence type="ECO:0000256" key="2">
    <source>
        <dbReference type="ARBA" id="ARBA00022448"/>
    </source>
</evidence>
<evidence type="ECO:0000256" key="3">
    <source>
        <dbReference type="ARBA" id="ARBA00022741"/>
    </source>
</evidence>
<comment type="caution">
    <text evidence="6">The sequence shown here is derived from an EMBL/GenBank/DDBJ whole genome shotgun (WGS) entry which is preliminary data.</text>
</comment>
<dbReference type="InterPro" id="IPR050153">
    <property type="entry name" value="Metal_Ion_Import_ABC"/>
</dbReference>
<evidence type="ECO:0000313" key="6">
    <source>
        <dbReference type="EMBL" id="MCF4006419.1"/>
    </source>
</evidence>
<keyword evidence="7" id="KW-1185">Reference proteome</keyword>
<dbReference type="Gene3D" id="3.40.50.300">
    <property type="entry name" value="P-loop containing nucleotide triphosphate hydrolases"/>
    <property type="match status" value="1"/>
</dbReference>
<organism evidence="6 7">
    <name type="scientific">Corynebacterium uropygiale</name>
    <dbReference type="NCBI Taxonomy" id="1775911"/>
    <lineage>
        <taxon>Bacteria</taxon>
        <taxon>Bacillati</taxon>
        <taxon>Actinomycetota</taxon>
        <taxon>Actinomycetes</taxon>
        <taxon>Mycobacteriales</taxon>
        <taxon>Corynebacteriaceae</taxon>
        <taxon>Corynebacterium</taxon>
    </lineage>
</organism>
<dbReference type="PANTHER" id="PTHR42734">
    <property type="entry name" value="METAL TRANSPORT SYSTEM ATP-BINDING PROTEIN TM_0124-RELATED"/>
    <property type="match status" value="1"/>
</dbReference>
<dbReference type="PANTHER" id="PTHR42734:SF5">
    <property type="entry name" value="IRON TRANSPORT SYSTEM ATP-BINDING PROTEIN HI_0361-RELATED"/>
    <property type="match status" value="1"/>
</dbReference>
<dbReference type="SUPFAM" id="SSF52540">
    <property type="entry name" value="P-loop containing nucleoside triphosphate hydrolases"/>
    <property type="match status" value="1"/>
</dbReference>
<feature type="domain" description="ABC transporter" evidence="5">
    <location>
        <begin position="1"/>
        <end position="213"/>
    </location>
</feature>
<protein>
    <submittedName>
        <fullName evidence="6">ABC transporter ATP-binding protein</fullName>
    </submittedName>
</protein>
<dbReference type="PROSITE" id="PS50893">
    <property type="entry name" value="ABC_TRANSPORTER_2"/>
    <property type="match status" value="1"/>
</dbReference>
<keyword evidence="2" id="KW-0813">Transport</keyword>
<dbReference type="GO" id="GO:0016887">
    <property type="term" value="F:ATP hydrolysis activity"/>
    <property type="evidence" value="ECO:0007669"/>
    <property type="project" value="InterPro"/>
</dbReference>
<dbReference type="InterPro" id="IPR003593">
    <property type="entry name" value="AAA+_ATPase"/>
</dbReference>
<keyword evidence="4 6" id="KW-0067">ATP-binding</keyword>
<evidence type="ECO:0000256" key="4">
    <source>
        <dbReference type="ARBA" id="ARBA00022840"/>
    </source>
</evidence>
<name>A0A9X1QRW3_9CORY</name>
<dbReference type="EMBL" id="JAKGSI010000002">
    <property type="protein sequence ID" value="MCF4006419.1"/>
    <property type="molecule type" value="Genomic_DNA"/>
</dbReference>
<dbReference type="GO" id="GO:0005524">
    <property type="term" value="F:ATP binding"/>
    <property type="evidence" value="ECO:0007669"/>
    <property type="project" value="UniProtKB-KW"/>
</dbReference>
<sequence length="219" mass="24091">MTVPRGAVMGLLGPNGAGKSTFLNAILGLVPRARGEVTFFGDPLRAARRRIAHMPQTARVDLDYPITVEGVVRMGTYPRLGLFRRPGERERALVDDAISRMGLDDHRHHQISELSGGQLKRTFLARVLAQDPELYLLDEPFAGVDVVSDRVIRRELQRLAESGATVVLIHHDLATVKEICSHVTLLDHRVIASGTLKEAFTPENINAAYGLGLMTEDTP</sequence>
<proteinExistence type="inferred from homology"/>
<reference evidence="6" key="1">
    <citation type="submission" date="2022-01" db="EMBL/GenBank/DDBJ databases">
        <title>Corynebacterium sp. nov isolated from isolated from the feces of the greater white-fronted geese (Anser albifrons) at Poyang Lake, PR China.</title>
        <authorList>
            <person name="Liu Q."/>
        </authorList>
    </citation>
    <scope>NUCLEOTIDE SEQUENCE</scope>
    <source>
        <strain evidence="6">JCM 32435</strain>
    </source>
</reference>
<dbReference type="Proteomes" id="UP001139336">
    <property type="component" value="Unassembled WGS sequence"/>
</dbReference>
<evidence type="ECO:0000259" key="5">
    <source>
        <dbReference type="PROSITE" id="PS50893"/>
    </source>
</evidence>
<accession>A0A9X1QRW3</accession>
<dbReference type="Pfam" id="PF00005">
    <property type="entry name" value="ABC_tran"/>
    <property type="match status" value="1"/>
</dbReference>
<comment type="similarity">
    <text evidence="1">Belongs to the ABC transporter superfamily.</text>
</comment>
<gene>
    <name evidence="6" type="ORF">L1O03_04380</name>
</gene>
<dbReference type="AlphaFoldDB" id="A0A9X1QRW3"/>
<dbReference type="InterPro" id="IPR027417">
    <property type="entry name" value="P-loop_NTPase"/>
</dbReference>
<dbReference type="InterPro" id="IPR003439">
    <property type="entry name" value="ABC_transporter-like_ATP-bd"/>
</dbReference>